<gene>
    <name evidence="2" type="ORF">GCM10023184_11900</name>
</gene>
<reference evidence="3" key="1">
    <citation type="journal article" date="2019" name="Int. J. Syst. Evol. Microbiol.">
        <title>The Global Catalogue of Microorganisms (GCM) 10K type strain sequencing project: providing services to taxonomists for standard genome sequencing and annotation.</title>
        <authorList>
            <consortium name="The Broad Institute Genomics Platform"/>
            <consortium name="The Broad Institute Genome Sequencing Center for Infectious Disease"/>
            <person name="Wu L."/>
            <person name="Ma J."/>
        </authorList>
    </citation>
    <scope>NUCLEOTIDE SEQUENCE [LARGE SCALE GENOMIC DNA]</scope>
    <source>
        <strain evidence="3">JCM 17919</strain>
    </source>
</reference>
<comment type="caution">
    <text evidence="2">The sequence shown here is derived from an EMBL/GenBank/DDBJ whole genome shotgun (WGS) entry which is preliminary data.</text>
</comment>
<accession>A0ABP8GHV5</accession>
<evidence type="ECO:0000313" key="2">
    <source>
        <dbReference type="EMBL" id="GAA4324500.1"/>
    </source>
</evidence>
<sequence length="356" mass="40534">MDGYYLPLTDDQASELRANEAFIRRAALVDAPFMLKGSYVTRQYFHDKRARIPGDLDWVYLEPLADVPAARSVFDAWANAVTNEHVADGVVFENFLKNAFWRSIDYAMAEDFPTVNTDLICYVDGEEVALSIDISFNLGGGQRPVTLRYEPLTGAPFEVPRTVPISLQVSWKIHQTLVRPRFKDLFDLMHLVRHKDFSPRARAQCLQALMDECAADGLKPEKLLCFFNHQLEYLYPPHSFEENWKHWRFRNHSSFSHHHDVVEYEQAHRITDADRLPGLLSQFVEQWSAALTEAGLGASALQELPPPTRARHGGEPSQSDVMTEDTEAEVVDTAPTSSLLERFRAWLGIKKEGNNS</sequence>
<dbReference type="RefSeq" id="WP_345254208.1">
    <property type="nucleotide sequence ID" value="NZ_BAABGY010000005.1"/>
</dbReference>
<dbReference type="Pfam" id="PF08843">
    <property type="entry name" value="AbiEii"/>
    <property type="match status" value="1"/>
</dbReference>
<proteinExistence type="predicted"/>
<dbReference type="Proteomes" id="UP001501725">
    <property type="component" value="Unassembled WGS sequence"/>
</dbReference>
<evidence type="ECO:0000313" key="3">
    <source>
        <dbReference type="Proteomes" id="UP001501725"/>
    </source>
</evidence>
<evidence type="ECO:0000256" key="1">
    <source>
        <dbReference type="SAM" id="MobiDB-lite"/>
    </source>
</evidence>
<organism evidence="2 3">
    <name type="scientific">Flaviaesturariibacter amylovorans</name>
    <dbReference type="NCBI Taxonomy" id="1084520"/>
    <lineage>
        <taxon>Bacteria</taxon>
        <taxon>Pseudomonadati</taxon>
        <taxon>Bacteroidota</taxon>
        <taxon>Chitinophagia</taxon>
        <taxon>Chitinophagales</taxon>
        <taxon>Chitinophagaceae</taxon>
        <taxon>Flaviaestuariibacter</taxon>
    </lineage>
</organism>
<dbReference type="EMBL" id="BAABGY010000005">
    <property type="protein sequence ID" value="GAA4324500.1"/>
    <property type="molecule type" value="Genomic_DNA"/>
</dbReference>
<name>A0ABP8GHV5_9BACT</name>
<evidence type="ECO:0008006" key="4">
    <source>
        <dbReference type="Google" id="ProtNLM"/>
    </source>
</evidence>
<feature type="region of interest" description="Disordered" evidence="1">
    <location>
        <begin position="303"/>
        <end position="334"/>
    </location>
</feature>
<protein>
    <recommendedName>
        <fullName evidence="4">Nucleotidyl transferase AbiEii/AbiGii toxin family protein</fullName>
    </recommendedName>
</protein>
<keyword evidence="3" id="KW-1185">Reference proteome</keyword>
<dbReference type="InterPro" id="IPR014942">
    <property type="entry name" value="AbiEii"/>
</dbReference>